<keyword evidence="1" id="KW-1133">Transmembrane helix</keyword>
<dbReference type="Proteomes" id="UP000694844">
    <property type="component" value="Chromosome 6"/>
</dbReference>
<name>A0A8B8A5U0_CRAVI</name>
<dbReference type="RefSeq" id="XP_022286831.1">
    <property type="nucleotide sequence ID" value="XM_022431123.1"/>
</dbReference>
<dbReference type="RefSeq" id="XP_022286830.1">
    <property type="nucleotide sequence ID" value="XM_022431122.1"/>
</dbReference>
<evidence type="ECO:0000313" key="2">
    <source>
        <dbReference type="Proteomes" id="UP000694844"/>
    </source>
</evidence>
<dbReference type="GeneID" id="111099711"/>
<dbReference type="RefSeq" id="XP_022286832.1">
    <property type="nucleotide sequence ID" value="XM_022431124.1"/>
</dbReference>
<evidence type="ECO:0000313" key="6">
    <source>
        <dbReference type="RefSeq" id="XP_022286832.1"/>
    </source>
</evidence>
<protein>
    <submittedName>
        <fullName evidence="3 4">Uncharacterized protein LOC111099711</fullName>
    </submittedName>
</protein>
<evidence type="ECO:0000313" key="5">
    <source>
        <dbReference type="RefSeq" id="XP_022286831.1"/>
    </source>
</evidence>
<evidence type="ECO:0000313" key="4">
    <source>
        <dbReference type="RefSeq" id="XP_022286830.1"/>
    </source>
</evidence>
<organism evidence="2 6">
    <name type="scientific">Crassostrea virginica</name>
    <name type="common">Eastern oyster</name>
    <dbReference type="NCBI Taxonomy" id="6565"/>
    <lineage>
        <taxon>Eukaryota</taxon>
        <taxon>Metazoa</taxon>
        <taxon>Spiralia</taxon>
        <taxon>Lophotrochozoa</taxon>
        <taxon>Mollusca</taxon>
        <taxon>Bivalvia</taxon>
        <taxon>Autobranchia</taxon>
        <taxon>Pteriomorphia</taxon>
        <taxon>Ostreida</taxon>
        <taxon>Ostreoidea</taxon>
        <taxon>Ostreidae</taxon>
        <taxon>Crassostrea</taxon>
    </lineage>
</organism>
<dbReference type="AlphaFoldDB" id="A0A8B8A5U0"/>
<accession>A0A8B8A5U0</accession>
<dbReference type="KEGG" id="cvn:111099711"/>
<dbReference type="RefSeq" id="XP_022286829.1">
    <property type="nucleotide sequence ID" value="XM_022431121.1"/>
</dbReference>
<evidence type="ECO:0000256" key="1">
    <source>
        <dbReference type="SAM" id="Phobius"/>
    </source>
</evidence>
<keyword evidence="1" id="KW-0472">Membrane</keyword>
<sequence>MKFLPIQDSYQIVIILLNISEVNVSDEKICVTEIEIVSSCPVTEQEYNEAARRKHCSSLKSTCTNQVEQLEYHCLPNAWGDKLYEMCATDKEIIGNSCAEYNERGQRIQPNYKRTCNGSDFGVKCPFKYFANQSYLYPGCLTISQETTSKSSGKENSTDLYPVTIDGNNLPFFVVYPFATLLIGLVLVAFIYWMWKRQNGKK</sequence>
<keyword evidence="1" id="KW-0812">Transmembrane</keyword>
<proteinExistence type="predicted"/>
<keyword evidence="2" id="KW-1185">Reference proteome</keyword>
<dbReference type="OrthoDB" id="6207810at2759"/>
<gene>
    <name evidence="3 4 5 6" type="primary">LOC111099711</name>
</gene>
<feature type="transmembrane region" description="Helical" evidence="1">
    <location>
        <begin position="173"/>
        <end position="195"/>
    </location>
</feature>
<evidence type="ECO:0000313" key="3">
    <source>
        <dbReference type="RefSeq" id="XP_022286829.1"/>
    </source>
</evidence>
<reference evidence="3 4" key="1">
    <citation type="submission" date="2025-04" db="UniProtKB">
        <authorList>
            <consortium name="RefSeq"/>
        </authorList>
    </citation>
    <scope>IDENTIFICATION</scope>
    <source>
        <tissue evidence="3 4">Whole sample</tissue>
    </source>
</reference>